<dbReference type="AlphaFoldDB" id="A0A1I7YWN1"/>
<evidence type="ECO:0000313" key="3">
    <source>
        <dbReference type="Proteomes" id="UP000095287"/>
    </source>
</evidence>
<keyword evidence="3" id="KW-1185">Reference proteome</keyword>
<evidence type="ECO:0000256" key="2">
    <source>
        <dbReference type="SAM" id="SignalP"/>
    </source>
</evidence>
<feature type="transmembrane region" description="Helical" evidence="1">
    <location>
        <begin position="151"/>
        <end position="168"/>
    </location>
</feature>
<accession>A0A1I7YWN1</accession>
<reference evidence="4" key="1">
    <citation type="submission" date="2016-11" db="UniProtKB">
        <authorList>
            <consortium name="WormBaseParasite"/>
        </authorList>
    </citation>
    <scope>IDENTIFICATION</scope>
</reference>
<feature type="transmembrane region" description="Helical" evidence="1">
    <location>
        <begin position="198"/>
        <end position="219"/>
    </location>
</feature>
<dbReference type="WBParaSite" id="L893_g20467.t1">
    <property type="protein sequence ID" value="L893_g20467.t1"/>
    <property type="gene ID" value="L893_g20467"/>
</dbReference>
<sequence length="258" mass="30090">MLTHSLLILLSVKYVQPSLARTYILNISIPIVLCATCFVVRSVFDEQLQPFMEDDNYSFMMIYLFLLTVMFYVPMHLYEIQGTLVIILAYLSYTKPMKYRQLQNSFSKRNGLIGFLSGYLLIALLTIGVYFEQVHFLLDYSKTILRVHTALRFLIEMSIFSTMVVFYFKTLNEIFFKAWNNTGSSETVQNSRKRLRSVLIYCTSPSLFLIFGIVAFYQYRKAFVKLLEDIRRCLKQPQSALLGGNRLFTSRNLTMSQS</sequence>
<feature type="transmembrane region" description="Helical" evidence="1">
    <location>
        <begin position="23"/>
        <end position="44"/>
    </location>
</feature>
<feature type="signal peptide" evidence="2">
    <location>
        <begin position="1"/>
        <end position="20"/>
    </location>
</feature>
<protein>
    <submittedName>
        <fullName evidence="4">DUF418 domain-containing protein</fullName>
    </submittedName>
</protein>
<keyword evidence="1" id="KW-0812">Transmembrane</keyword>
<keyword evidence="2" id="KW-0732">Signal</keyword>
<name>A0A1I7YWN1_9BILA</name>
<dbReference type="Proteomes" id="UP000095287">
    <property type="component" value="Unplaced"/>
</dbReference>
<feature type="transmembrane region" description="Helical" evidence="1">
    <location>
        <begin position="112"/>
        <end position="131"/>
    </location>
</feature>
<proteinExistence type="predicted"/>
<feature type="chain" id="PRO_5009312679" evidence="2">
    <location>
        <begin position="21"/>
        <end position="258"/>
    </location>
</feature>
<keyword evidence="1" id="KW-1133">Transmembrane helix</keyword>
<evidence type="ECO:0000313" key="4">
    <source>
        <dbReference type="WBParaSite" id="L893_g20467.t1"/>
    </source>
</evidence>
<organism evidence="3 4">
    <name type="scientific">Steinernema glaseri</name>
    <dbReference type="NCBI Taxonomy" id="37863"/>
    <lineage>
        <taxon>Eukaryota</taxon>
        <taxon>Metazoa</taxon>
        <taxon>Ecdysozoa</taxon>
        <taxon>Nematoda</taxon>
        <taxon>Chromadorea</taxon>
        <taxon>Rhabditida</taxon>
        <taxon>Tylenchina</taxon>
        <taxon>Panagrolaimomorpha</taxon>
        <taxon>Strongyloidoidea</taxon>
        <taxon>Steinernematidae</taxon>
        <taxon>Steinernema</taxon>
    </lineage>
</organism>
<feature type="transmembrane region" description="Helical" evidence="1">
    <location>
        <begin position="64"/>
        <end position="91"/>
    </location>
</feature>
<keyword evidence="1" id="KW-0472">Membrane</keyword>
<evidence type="ECO:0000256" key="1">
    <source>
        <dbReference type="SAM" id="Phobius"/>
    </source>
</evidence>